<dbReference type="InterPro" id="IPR036291">
    <property type="entry name" value="NAD(P)-bd_dom_sf"/>
</dbReference>
<protein>
    <submittedName>
        <fullName evidence="3">SDR family oxidoreductase</fullName>
    </submittedName>
</protein>
<comment type="caution">
    <text evidence="3">The sequence shown here is derived from an EMBL/GenBank/DDBJ whole genome shotgun (WGS) entry which is preliminary data.</text>
</comment>
<accession>A0A4S3TRZ1</accession>
<dbReference type="Proteomes" id="UP000318864">
    <property type="component" value="Unassembled WGS sequence"/>
</dbReference>
<dbReference type="EMBL" id="RBZW01000012">
    <property type="protein sequence ID" value="THE66123.1"/>
    <property type="molecule type" value="Genomic_DNA"/>
</dbReference>
<dbReference type="PRINTS" id="PR00081">
    <property type="entry name" value="GDHRDH"/>
</dbReference>
<dbReference type="SUPFAM" id="SSF51735">
    <property type="entry name" value="NAD(P)-binding Rossmann-fold domains"/>
    <property type="match status" value="1"/>
</dbReference>
<dbReference type="RefSeq" id="WP_141463464.1">
    <property type="nucleotide sequence ID" value="NZ_RBZW01000012.1"/>
</dbReference>
<dbReference type="PANTHER" id="PTHR42760:SF133">
    <property type="entry name" value="3-OXOACYL-[ACYL-CARRIER-PROTEIN] REDUCTASE"/>
    <property type="match status" value="1"/>
</dbReference>
<evidence type="ECO:0000256" key="1">
    <source>
        <dbReference type="ARBA" id="ARBA00006484"/>
    </source>
</evidence>
<sequence>MTDTDATGTALVTGGARGLGREYALRLAERGLNVAVADIDLQAYEEYEREQAQVDEEGVVAELRDHGVDAIGIEADVTDPDAVQAMADAVADEFGRIDIVVANAGGGVGPNDDTLASELDLEHLHATIERNLYGTIYTCLAVAPYMKEQEYGRIVTVASGAGRQARRDGSYAHYGAAKAGIIMYTKYLAQDVGEYGITANVIAPGYIGTGRLMEAFEKRGIEDVESDTALERIGTPEDCADVVEFLTSDAADYVTGAVLPIDGGQVRGL</sequence>
<dbReference type="GO" id="GO:0006633">
    <property type="term" value="P:fatty acid biosynthetic process"/>
    <property type="evidence" value="ECO:0007669"/>
    <property type="project" value="TreeGrafter"/>
</dbReference>
<keyword evidence="2" id="KW-0560">Oxidoreductase</keyword>
<proteinExistence type="inferred from homology"/>
<evidence type="ECO:0000313" key="4">
    <source>
        <dbReference type="Proteomes" id="UP000318864"/>
    </source>
</evidence>
<dbReference type="AlphaFoldDB" id="A0A4S3TRZ1"/>
<dbReference type="InterPro" id="IPR002347">
    <property type="entry name" value="SDR_fam"/>
</dbReference>
<dbReference type="PRINTS" id="PR00080">
    <property type="entry name" value="SDRFAMILY"/>
</dbReference>
<keyword evidence="4" id="KW-1185">Reference proteome</keyword>
<reference evidence="3 4" key="1">
    <citation type="submission" date="2018-10" db="EMBL/GenBank/DDBJ databases">
        <title>Natronolimnobius sp. XQ-INN 246 isolated from Inner Mongolia Autonomous Region of China.</title>
        <authorList>
            <person name="Xue Q."/>
        </authorList>
    </citation>
    <scope>NUCLEOTIDE SEQUENCE [LARGE SCALE GENOMIC DNA]</scope>
    <source>
        <strain evidence="3 4">XQ-INN 246</strain>
    </source>
</reference>
<gene>
    <name evidence="3" type="ORF">D8Y22_04170</name>
</gene>
<dbReference type="OrthoDB" id="7442at2157"/>
<dbReference type="GO" id="GO:0016616">
    <property type="term" value="F:oxidoreductase activity, acting on the CH-OH group of donors, NAD or NADP as acceptor"/>
    <property type="evidence" value="ECO:0007669"/>
    <property type="project" value="TreeGrafter"/>
</dbReference>
<dbReference type="Gene3D" id="3.40.50.720">
    <property type="entry name" value="NAD(P)-binding Rossmann-like Domain"/>
    <property type="match status" value="1"/>
</dbReference>
<dbReference type="FunFam" id="3.40.50.720:FF:000084">
    <property type="entry name" value="Short-chain dehydrogenase reductase"/>
    <property type="match status" value="1"/>
</dbReference>
<name>A0A4S3TRZ1_9EURY</name>
<dbReference type="PANTHER" id="PTHR42760">
    <property type="entry name" value="SHORT-CHAIN DEHYDROGENASES/REDUCTASES FAMILY MEMBER"/>
    <property type="match status" value="1"/>
</dbReference>
<dbReference type="GO" id="GO:0048038">
    <property type="term" value="F:quinone binding"/>
    <property type="evidence" value="ECO:0007669"/>
    <property type="project" value="TreeGrafter"/>
</dbReference>
<organism evidence="3 4">
    <name type="scientific">Salinadaptatus halalkaliphilus</name>
    <dbReference type="NCBI Taxonomy" id="2419781"/>
    <lineage>
        <taxon>Archaea</taxon>
        <taxon>Methanobacteriati</taxon>
        <taxon>Methanobacteriota</taxon>
        <taxon>Stenosarchaea group</taxon>
        <taxon>Halobacteria</taxon>
        <taxon>Halobacteriales</taxon>
        <taxon>Natrialbaceae</taxon>
        <taxon>Salinadaptatus</taxon>
    </lineage>
</organism>
<comment type="similarity">
    <text evidence="1">Belongs to the short-chain dehydrogenases/reductases (SDR) family.</text>
</comment>
<dbReference type="CDD" id="cd05233">
    <property type="entry name" value="SDR_c"/>
    <property type="match status" value="1"/>
</dbReference>
<dbReference type="Pfam" id="PF13561">
    <property type="entry name" value="adh_short_C2"/>
    <property type="match status" value="1"/>
</dbReference>
<evidence type="ECO:0000313" key="3">
    <source>
        <dbReference type="EMBL" id="THE66123.1"/>
    </source>
</evidence>
<evidence type="ECO:0000256" key="2">
    <source>
        <dbReference type="ARBA" id="ARBA00023002"/>
    </source>
</evidence>